<evidence type="ECO:0000313" key="2">
    <source>
        <dbReference type="Proteomes" id="UP001252186"/>
    </source>
</evidence>
<keyword evidence="2" id="KW-1185">Reference proteome</keyword>
<keyword evidence="1" id="KW-0449">Lipoprotein</keyword>
<dbReference type="EMBL" id="JAVRHV010000003">
    <property type="protein sequence ID" value="MDT0553114.1"/>
    <property type="molecule type" value="Genomic_DNA"/>
</dbReference>
<sequence>MSVNIAKYMARILSVFLVFLVFLSCKTEQKINPEIAKIDVDIQVERFDQEFYTASENDLLSLKQKFDFMFPKEVNDSVWIQKMKNEEDLLLYKKADSVFGDFESLIPEFESLFQHITYNYPKFKVPRIITHISGLDYEYPVIYADSLLFVSLDMFLGSENEVYVSFPKYISQNYNKENMMVSVASTIFQSFYQKHHSRIFLDKIINEGKLYYALDVLIPLADDYLKIGYTQEKFNWAVSNETDVWKYFMEHELLYSSDASLNTRFIDLAPFSKFYQASDNDSPGGIGKWIGWQIVRSYMKNNDVTLQQLMNTASDDIFRQSKYKPRK</sequence>
<dbReference type="RefSeq" id="WP_311593099.1">
    <property type="nucleotide sequence ID" value="NZ_JAVRHV010000003.1"/>
</dbReference>
<name>A0ABU2Y4J2_9FLAO</name>
<organism evidence="1 2">
    <name type="scientific">Urechidicola vernalis</name>
    <dbReference type="NCBI Taxonomy" id="3075600"/>
    <lineage>
        <taxon>Bacteria</taxon>
        <taxon>Pseudomonadati</taxon>
        <taxon>Bacteroidota</taxon>
        <taxon>Flavobacteriia</taxon>
        <taxon>Flavobacteriales</taxon>
        <taxon>Flavobacteriaceae</taxon>
        <taxon>Urechidicola</taxon>
    </lineage>
</organism>
<evidence type="ECO:0000313" key="1">
    <source>
        <dbReference type="EMBL" id="MDT0553114.1"/>
    </source>
</evidence>
<dbReference type="NCBIfam" id="TIGR03514">
    <property type="entry name" value="GldB_lipo"/>
    <property type="match status" value="1"/>
</dbReference>
<dbReference type="PROSITE" id="PS51257">
    <property type="entry name" value="PROKAR_LIPOPROTEIN"/>
    <property type="match status" value="1"/>
</dbReference>
<protein>
    <submittedName>
        <fullName evidence="1">Gliding motility lipoprotein GldB</fullName>
    </submittedName>
</protein>
<proteinExistence type="predicted"/>
<dbReference type="Pfam" id="PF25594">
    <property type="entry name" value="GldB_lipo"/>
    <property type="match status" value="1"/>
</dbReference>
<accession>A0ABU2Y4J2</accession>
<dbReference type="InterPro" id="IPR019853">
    <property type="entry name" value="GldB-like"/>
</dbReference>
<reference evidence="1 2" key="1">
    <citation type="submission" date="2023-09" db="EMBL/GenBank/DDBJ databases">
        <authorList>
            <person name="Rey-Velasco X."/>
        </authorList>
    </citation>
    <scope>NUCLEOTIDE SEQUENCE [LARGE SCALE GENOMIC DNA]</scope>
    <source>
        <strain evidence="1 2">P050</strain>
    </source>
</reference>
<comment type="caution">
    <text evidence="1">The sequence shown here is derived from an EMBL/GenBank/DDBJ whole genome shotgun (WGS) entry which is preliminary data.</text>
</comment>
<dbReference type="Proteomes" id="UP001252186">
    <property type="component" value="Unassembled WGS sequence"/>
</dbReference>
<gene>
    <name evidence="1" type="primary">gldB</name>
    <name evidence="1" type="ORF">RM519_07645</name>
</gene>